<feature type="transmembrane region" description="Helical" evidence="1">
    <location>
        <begin position="118"/>
        <end position="143"/>
    </location>
</feature>
<protein>
    <recommendedName>
        <fullName evidence="2">DUF6534 domain-containing protein</fullName>
    </recommendedName>
</protein>
<keyword evidence="1" id="KW-0812">Transmembrane</keyword>
<dbReference type="RefSeq" id="XP_007324455.1">
    <property type="nucleotide sequence ID" value="XM_007324393.1"/>
</dbReference>
<proteinExistence type="predicted"/>
<feature type="transmembrane region" description="Helical" evidence="1">
    <location>
        <begin position="230"/>
        <end position="250"/>
    </location>
</feature>
<evidence type="ECO:0000259" key="2">
    <source>
        <dbReference type="Pfam" id="PF20152"/>
    </source>
</evidence>
<feature type="transmembrane region" description="Helical" evidence="1">
    <location>
        <begin position="47"/>
        <end position="66"/>
    </location>
</feature>
<dbReference type="KEGG" id="sla:SERLADRAFT_480471"/>
<reference evidence="3" key="1">
    <citation type="submission" date="2011-04" db="EMBL/GenBank/DDBJ databases">
        <title>Evolution of plant cell wall degrading machinery underlies the functional diversity of forest fungi.</title>
        <authorList>
            <consortium name="US DOE Joint Genome Institute (JGI-PGF)"/>
            <person name="Eastwood D.C."/>
            <person name="Floudas D."/>
            <person name="Binder M."/>
            <person name="Majcherczyk A."/>
            <person name="Schneider P."/>
            <person name="Aerts A."/>
            <person name="Asiegbu F.O."/>
            <person name="Baker S.E."/>
            <person name="Barry K."/>
            <person name="Bendiksby M."/>
            <person name="Blumentritt M."/>
            <person name="Coutinho P.M."/>
            <person name="Cullen D."/>
            <person name="Cullen D."/>
            <person name="Gathman A."/>
            <person name="Goodell B."/>
            <person name="Henrissat B."/>
            <person name="Ihrmark K."/>
            <person name="Kauserud H."/>
            <person name="Kohler A."/>
            <person name="LaButti K."/>
            <person name="Lapidus A."/>
            <person name="Lavin J.L."/>
            <person name="Lee Y.-H."/>
            <person name="Lindquist E."/>
            <person name="Lilly W."/>
            <person name="Lucas S."/>
            <person name="Morin E."/>
            <person name="Murat C."/>
            <person name="Oguiza J.A."/>
            <person name="Park J."/>
            <person name="Pisabarro A.G."/>
            <person name="Riley R."/>
            <person name="Rosling A."/>
            <person name="Salamov A."/>
            <person name="Schmidt O."/>
            <person name="Schmutz J."/>
            <person name="Skrede I."/>
            <person name="Stenlid J."/>
            <person name="Wiebenga A."/>
            <person name="Xie X."/>
            <person name="Kues U."/>
            <person name="Hibbett D.S."/>
            <person name="Hoffmeister D."/>
            <person name="Hogberg N."/>
            <person name="Martin F."/>
            <person name="Grigoriev I.V."/>
            <person name="Watkinson S.C."/>
        </authorList>
    </citation>
    <scope>NUCLEOTIDE SEQUENCE</scope>
    <source>
        <strain evidence="3">S7.9</strain>
    </source>
</reference>
<evidence type="ECO:0000256" key="1">
    <source>
        <dbReference type="SAM" id="Phobius"/>
    </source>
</evidence>
<dbReference type="AlphaFoldDB" id="F8PDI1"/>
<dbReference type="GeneID" id="18821534"/>
<feature type="domain" description="DUF6534" evidence="2">
    <location>
        <begin position="166"/>
        <end position="255"/>
    </location>
</feature>
<keyword evidence="1" id="KW-1133">Transmembrane helix</keyword>
<dbReference type="InterPro" id="IPR045339">
    <property type="entry name" value="DUF6534"/>
</dbReference>
<accession>F8PDI1</accession>
<name>F8PDI1_SERL9</name>
<sequence>MSPSVAASLMRGIQLGAIFAMALYGVTCMQAFIYYKNYPQDRWGLKLTVAIIWILETIHAALVIATLDHYLIANFSEVGVMLAIDWTIFMTFIIGFFIVFLVNLYYTWRIGMLYKGRYIIIVLIVLAVVRLGLSLVCCAYTRIYKDSWLSWGQETKIIICFSLALAILTDTVITTTLVFLLRKARPTSHLHRTKRVVDGLLLYAISVGTLTIVVSFLELVVFLLAPGTLYVLGILLIQMKLYANCFLASLNIRHYQASHLAPHPLQSQFTGSDEPHGSPARTIKIAVLSGGQVNEAGKVSRNVVESSMLH</sequence>
<organism>
    <name type="scientific">Serpula lacrymans var. lacrymans (strain S7.9)</name>
    <name type="common">Dry rot fungus</name>
    <dbReference type="NCBI Taxonomy" id="578457"/>
    <lineage>
        <taxon>Eukaryota</taxon>
        <taxon>Fungi</taxon>
        <taxon>Dikarya</taxon>
        <taxon>Basidiomycota</taxon>
        <taxon>Agaricomycotina</taxon>
        <taxon>Agaricomycetes</taxon>
        <taxon>Agaricomycetidae</taxon>
        <taxon>Boletales</taxon>
        <taxon>Coniophorineae</taxon>
        <taxon>Serpulaceae</taxon>
        <taxon>Serpula</taxon>
    </lineage>
</organism>
<dbReference type="Pfam" id="PF20152">
    <property type="entry name" value="DUF6534"/>
    <property type="match status" value="1"/>
</dbReference>
<dbReference type="PANTHER" id="PTHR40465:SF1">
    <property type="entry name" value="DUF6534 DOMAIN-CONTAINING PROTEIN"/>
    <property type="match status" value="1"/>
</dbReference>
<dbReference type="Proteomes" id="UP000008064">
    <property type="component" value="Unassembled WGS sequence"/>
</dbReference>
<keyword evidence="1" id="KW-0472">Membrane</keyword>
<feature type="transmembrane region" description="Helical" evidence="1">
    <location>
        <begin position="200"/>
        <end position="224"/>
    </location>
</feature>
<feature type="transmembrane region" description="Helical" evidence="1">
    <location>
        <begin position="86"/>
        <end position="106"/>
    </location>
</feature>
<dbReference type="EMBL" id="GL945446">
    <property type="protein sequence ID" value="EGO18802.1"/>
    <property type="molecule type" value="Genomic_DNA"/>
</dbReference>
<feature type="transmembrane region" description="Helical" evidence="1">
    <location>
        <begin position="12"/>
        <end position="35"/>
    </location>
</feature>
<gene>
    <name evidence="3" type="ORF">SERLADRAFT_480471</name>
</gene>
<dbReference type="OrthoDB" id="3270417at2759"/>
<evidence type="ECO:0000313" key="3">
    <source>
        <dbReference type="EMBL" id="EGO18802.1"/>
    </source>
</evidence>
<feature type="transmembrane region" description="Helical" evidence="1">
    <location>
        <begin position="155"/>
        <end position="180"/>
    </location>
</feature>
<dbReference type="HOGENOM" id="CLU_046025_5_2_1"/>
<dbReference type="PANTHER" id="PTHR40465">
    <property type="entry name" value="CHROMOSOME 1, WHOLE GENOME SHOTGUN SEQUENCE"/>
    <property type="match status" value="1"/>
</dbReference>